<organism evidence="4 5">
    <name type="scientific">Rhizobium leguminosarum bv. trifolii (strain WSM2304)</name>
    <dbReference type="NCBI Taxonomy" id="395492"/>
    <lineage>
        <taxon>Bacteria</taxon>
        <taxon>Pseudomonadati</taxon>
        <taxon>Pseudomonadota</taxon>
        <taxon>Alphaproteobacteria</taxon>
        <taxon>Hyphomicrobiales</taxon>
        <taxon>Rhizobiaceae</taxon>
        <taxon>Rhizobium/Agrobacterium group</taxon>
        <taxon>Rhizobium</taxon>
    </lineage>
</organism>
<evidence type="ECO:0000313" key="5">
    <source>
        <dbReference type="Proteomes" id="UP000008330"/>
    </source>
</evidence>
<comment type="similarity">
    <text evidence="1">Belongs to the AB hydrolase superfamily. AB hydrolase 2 family.</text>
</comment>
<dbReference type="RefSeq" id="WP_012556104.1">
    <property type="nucleotide sequence ID" value="NC_011368.1"/>
</dbReference>
<keyword evidence="5" id="KW-1185">Reference proteome</keyword>
<dbReference type="Proteomes" id="UP000008330">
    <property type="component" value="Plasmid pRLG201"/>
</dbReference>
<feature type="domain" description="Phospholipase/carboxylesterase/thioesterase" evidence="3">
    <location>
        <begin position="16"/>
        <end position="211"/>
    </location>
</feature>
<evidence type="ECO:0000313" key="4">
    <source>
        <dbReference type="EMBL" id="ACI58444.1"/>
    </source>
</evidence>
<protein>
    <submittedName>
        <fullName evidence="4">Phospholipase/Carboxylesterase</fullName>
    </submittedName>
</protein>
<dbReference type="InterPro" id="IPR050565">
    <property type="entry name" value="LYPA1-2/EST-like"/>
</dbReference>
<evidence type="ECO:0000256" key="1">
    <source>
        <dbReference type="ARBA" id="ARBA00006499"/>
    </source>
</evidence>
<dbReference type="InterPro" id="IPR029058">
    <property type="entry name" value="AB_hydrolase_fold"/>
</dbReference>
<keyword evidence="4" id="KW-0614">Plasmid</keyword>
<dbReference type="GO" id="GO:0016787">
    <property type="term" value="F:hydrolase activity"/>
    <property type="evidence" value="ECO:0007669"/>
    <property type="project" value="UniProtKB-KW"/>
</dbReference>
<evidence type="ECO:0000259" key="3">
    <source>
        <dbReference type="Pfam" id="PF02230"/>
    </source>
</evidence>
<reference evidence="4 5" key="1">
    <citation type="journal article" date="2010" name="Stand. Genomic Sci.">
        <title>Complete genome sequence of Rhizobium leguminosarum bv trifolii strain WSM2304, an effective microsymbiont of the South American clover Trifolium polymorphum.</title>
        <authorList>
            <person name="Reeve W."/>
            <person name="O'Hara G."/>
            <person name="Chain P."/>
            <person name="Ardley J."/>
            <person name="Brau L."/>
            <person name="Nandesena K."/>
            <person name="Tiwari R."/>
            <person name="Malfatti S."/>
            <person name="Kiss H."/>
            <person name="Lapidus A."/>
            <person name="Copeland A."/>
            <person name="Nolan M."/>
            <person name="Land M."/>
            <person name="Ivanova N."/>
            <person name="Mavromatis K."/>
            <person name="Markowitz V."/>
            <person name="Kyrpides N."/>
            <person name="Melino V."/>
            <person name="Denton M."/>
            <person name="Yates R."/>
            <person name="Howieson J."/>
        </authorList>
    </citation>
    <scope>NUCLEOTIDE SEQUENCE [LARGE SCALE GENOMIC DNA]</scope>
    <source>
        <strain evidence="4 5">WSM2304</strain>
    </source>
</reference>
<dbReference type="EMBL" id="CP001192">
    <property type="protein sequence ID" value="ACI58444.1"/>
    <property type="molecule type" value="Genomic_DNA"/>
</dbReference>
<dbReference type="AlphaFoldDB" id="A0ABF7QVX2"/>
<name>A0ABF7QVX2_RHILW</name>
<dbReference type="InterPro" id="IPR003140">
    <property type="entry name" value="PLipase/COase/thioEstase"/>
</dbReference>
<dbReference type="Gene3D" id="3.40.50.1820">
    <property type="entry name" value="alpha/beta hydrolase"/>
    <property type="match status" value="1"/>
</dbReference>
<sequence length="213" mass="22691">MWVRAPSLSGNRERGQLSEHSLIIFLHGIGASGAQLAPLASSWRASLPNARFAAPDAPFHHRYGHQWFSVEGNPLAPERIVAVREAFDKVIIAVARREGFENAHDQIAFVGVSQGAVVALEAVASGRWQIGALVGFSGLLPPQPVSRASKNTPVLLVHGENDKTIPPLASRLAAAQLSTAGFKVELEVERGTGHTISTSGAQKALSFLKKSLL</sequence>
<proteinExistence type="inferred from homology"/>
<accession>A0ABF7QVX2</accession>
<gene>
    <name evidence="4" type="ordered locus">Rleg2_5255</name>
</gene>
<dbReference type="SUPFAM" id="SSF53474">
    <property type="entry name" value="alpha/beta-Hydrolases"/>
    <property type="match status" value="1"/>
</dbReference>
<dbReference type="KEGG" id="rlt:Rleg2_5255"/>
<evidence type="ECO:0000256" key="2">
    <source>
        <dbReference type="ARBA" id="ARBA00022801"/>
    </source>
</evidence>
<dbReference type="PANTHER" id="PTHR10655">
    <property type="entry name" value="LYSOPHOSPHOLIPASE-RELATED"/>
    <property type="match status" value="1"/>
</dbReference>
<geneLocation type="plasmid" evidence="4 5">
    <name>pRLG201</name>
</geneLocation>
<dbReference type="PANTHER" id="PTHR10655:SF17">
    <property type="entry name" value="LYSOPHOSPHOLIPASE-LIKE PROTEIN 1"/>
    <property type="match status" value="1"/>
</dbReference>
<keyword evidence="2" id="KW-0378">Hydrolase</keyword>
<dbReference type="Pfam" id="PF02230">
    <property type="entry name" value="Abhydrolase_2"/>
    <property type="match status" value="1"/>
</dbReference>